<evidence type="ECO:0000256" key="4">
    <source>
        <dbReference type="ARBA" id="ARBA00022695"/>
    </source>
</evidence>
<dbReference type="InterPro" id="IPR013264">
    <property type="entry name" value="DNAG_N"/>
</dbReference>
<comment type="domain">
    <text evidence="12">Contains an N-terminal zinc-binding domain, a central core domain that contains the primase activity, and a C-terminal DnaB-binding domain.</text>
</comment>
<keyword evidence="2 12" id="KW-0639">Primosome</keyword>
<protein>
    <recommendedName>
        <fullName evidence="12 13">DNA primase</fullName>
        <ecNumber evidence="12">2.7.7.101</ecNumber>
    </recommendedName>
</protein>
<dbReference type="OrthoDB" id="9803773at2"/>
<dbReference type="InterPro" id="IPR013173">
    <property type="entry name" value="DNA_primase_DnaG_DnaB-bd_dom"/>
</dbReference>
<evidence type="ECO:0000256" key="15">
    <source>
        <dbReference type="SAM" id="MobiDB-lite"/>
    </source>
</evidence>
<feature type="region of interest" description="Disordered" evidence="15">
    <location>
        <begin position="442"/>
        <end position="486"/>
    </location>
</feature>
<dbReference type="GeneID" id="80451619"/>
<dbReference type="Pfam" id="PF13662">
    <property type="entry name" value="Toprim_4"/>
    <property type="match status" value="1"/>
</dbReference>
<keyword evidence="8 12" id="KW-0862">Zinc</keyword>
<comment type="function">
    <text evidence="12 13">RNA polymerase that catalyzes the synthesis of short RNA molecules used as primers for DNA polymerase during DNA replication.</text>
</comment>
<dbReference type="InterPro" id="IPR037068">
    <property type="entry name" value="DNA_primase_core_N_sf"/>
</dbReference>
<keyword evidence="9" id="KW-0460">Magnesium</keyword>
<keyword evidence="7 12" id="KW-0863">Zinc-finger</keyword>
<dbReference type="InterPro" id="IPR006171">
    <property type="entry name" value="TOPRIM_dom"/>
</dbReference>
<dbReference type="InterPro" id="IPR050219">
    <property type="entry name" value="DnaG_primase"/>
</dbReference>
<dbReference type="HAMAP" id="MF_00974">
    <property type="entry name" value="DNA_primase_DnaG"/>
    <property type="match status" value="1"/>
</dbReference>
<dbReference type="GO" id="GO:1990077">
    <property type="term" value="C:primosome complex"/>
    <property type="evidence" value="ECO:0007669"/>
    <property type="project" value="UniProtKB-KW"/>
</dbReference>
<sequence>MAGRIRQADVEELKQRVNIADVIGDYVSLKSAGVGSMKGLCPFHDERSPSFHVRPTVGYFHCFGCGESGDVYTFVQKMDHLSFTESIERLAQRINFELHYEEGSGKSQETGNRTRILAANTAAAEFYVAQLATPGAAAGRKFLGERGFDKAAAERFGIGFAPKAWNELRDHLKTKGFTEEEMLQAGLLSQGDKGVYDRFRGRVIWPIRDVTGQTIGFGARKLFDDDQGPKYLNTPDTPVYHKQQVLYGLDLAKRDVSKSRRVVVVEGYTDVMAAHLSGVTTAVATCGTSFGVEHIKLIRRIMGDDSGLGEVIFTFDPDAAGQKAAMRAFAEEQRFAAQTFVAVAPDGLDPCDLRLAQGEQAVRDLMDSKIPMFEFVMRQMLSNYNLDTVEGRVAALREAAPVVADIRDSALRPGYTRELARLTGVDVSEAQVAVSNAVKASRSKGMQTTSEGARTGYAGTPTARPVPAGSEQPEASAESVPEGPRVFELKNDPSTRLEREALMALIQFPELVGSDLAADAVQSAILDPNLATVRDAIGANINELGGETWLDRIQNDLPQHFKPLVTQLAVAPLPQKNEDQTQTYCRGVVVSLIERDLVRRKSELVGRLQRTSVDQGEISREIQRELLELETKRRQLRED</sequence>
<keyword evidence="4 12" id="KW-0548">Nucleotidyltransferase</keyword>
<dbReference type="Pfam" id="PF08278">
    <property type="entry name" value="DnaG_DnaB_bind"/>
    <property type="match status" value="1"/>
</dbReference>
<dbReference type="InterPro" id="IPR019475">
    <property type="entry name" value="DNA_primase_DnaB-bd"/>
</dbReference>
<comment type="catalytic activity">
    <reaction evidence="12">
        <text>ssDNA + n NTP = ssDNA/pppN(pN)n-1 hybrid + (n-1) diphosphate.</text>
        <dbReference type="EC" id="2.7.7.101"/>
    </reaction>
</comment>
<evidence type="ECO:0000259" key="16">
    <source>
        <dbReference type="PROSITE" id="PS50880"/>
    </source>
</evidence>
<dbReference type="SUPFAM" id="SSF56731">
    <property type="entry name" value="DNA primase core"/>
    <property type="match status" value="1"/>
</dbReference>
<dbReference type="SUPFAM" id="SSF57783">
    <property type="entry name" value="Zinc beta-ribbon"/>
    <property type="match status" value="1"/>
</dbReference>
<dbReference type="PANTHER" id="PTHR30313">
    <property type="entry name" value="DNA PRIMASE"/>
    <property type="match status" value="1"/>
</dbReference>
<dbReference type="NCBIfam" id="TIGR01391">
    <property type="entry name" value="dnaG"/>
    <property type="match status" value="1"/>
</dbReference>
<comment type="cofactor">
    <cofactor evidence="12 13 14">
        <name>Zn(2+)</name>
        <dbReference type="ChEBI" id="CHEBI:29105"/>
    </cofactor>
    <text evidence="12 13 14">Binds 1 zinc ion per monomer.</text>
</comment>
<dbReference type="PROSITE" id="PS50880">
    <property type="entry name" value="TOPRIM"/>
    <property type="match status" value="1"/>
</dbReference>
<dbReference type="CDD" id="cd03364">
    <property type="entry name" value="TOPRIM_DnaG_primases"/>
    <property type="match status" value="1"/>
</dbReference>
<dbReference type="GO" id="GO:0005737">
    <property type="term" value="C:cytoplasm"/>
    <property type="evidence" value="ECO:0007669"/>
    <property type="project" value="TreeGrafter"/>
</dbReference>
<keyword evidence="10 12" id="KW-0238">DNA-binding</keyword>
<dbReference type="KEGG" id="amin:AUMI_14350"/>
<comment type="subunit">
    <text evidence="12">Monomer. Interacts with DnaB.</text>
</comment>
<dbReference type="FunFam" id="3.90.580.10:FF:000001">
    <property type="entry name" value="DNA primase"/>
    <property type="match status" value="1"/>
</dbReference>
<gene>
    <name evidence="12" type="primary">dnaG</name>
    <name evidence="17" type="ORF">AUMI_14350</name>
</gene>
<name>A0A173LVU9_9MICO</name>
<evidence type="ECO:0000256" key="12">
    <source>
        <dbReference type="HAMAP-Rule" id="MF_00974"/>
    </source>
</evidence>
<comment type="similarity">
    <text evidence="12 13">Belongs to the DnaG primase family.</text>
</comment>
<dbReference type="Pfam" id="PF08275">
    <property type="entry name" value="DNAG_N"/>
    <property type="match status" value="1"/>
</dbReference>
<dbReference type="EC" id="2.7.7.101" evidence="12"/>
<keyword evidence="6 12" id="KW-0479">Metal-binding</keyword>
<dbReference type="PANTHER" id="PTHR30313:SF2">
    <property type="entry name" value="DNA PRIMASE"/>
    <property type="match status" value="1"/>
</dbReference>
<dbReference type="InterPro" id="IPR030846">
    <property type="entry name" value="DnaG_bac"/>
</dbReference>
<dbReference type="SMART" id="SM00493">
    <property type="entry name" value="TOPRIM"/>
    <property type="match status" value="1"/>
</dbReference>
<dbReference type="InterPro" id="IPR006295">
    <property type="entry name" value="DNA_primase_DnaG"/>
</dbReference>
<dbReference type="Pfam" id="PF01807">
    <property type="entry name" value="Zn_ribbon_DnaG"/>
    <property type="match status" value="1"/>
</dbReference>
<accession>A0A173LVU9</accession>
<keyword evidence="11 12" id="KW-0804">Transcription</keyword>
<dbReference type="SMART" id="SM00400">
    <property type="entry name" value="ZnF_CHCC"/>
    <property type="match status" value="1"/>
</dbReference>
<dbReference type="Gene3D" id="3.90.980.10">
    <property type="entry name" value="DNA primase, catalytic core, N-terminal domain"/>
    <property type="match status" value="1"/>
</dbReference>
<dbReference type="Gene3D" id="3.90.580.10">
    <property type="entry name" value="Zinc finger, CHC2-type domain"/>
    <property type="match status" value="1"/>
</dbReference>
<evidence type="ECO:0000256" key="3">
    <source>
        <dbReference type="ARBA" id="ARBA00022679"/>
    </source>
</evidence>
<evidence type="ECO:0000256" key="5">
    <source>
        <dbReference type="ARBA" id="ARBA00022705"/>
    </source>
</evidence>
<evidence type="ECO:0000256" key="9">
    <source>
        <dbReference type="ARBA" id="ARBA00022842"/>
    </source>
</evidence>
<dbReference type="GO" id="GO:0006269">
    <property type="term" value="P:DNA replication, synthesis of primer"/>
    <property type="evidence" value="ECO:0007669"/>
    <property type="project" value="UniProtKB-UniRule"/>
</dbReference>
<dbReference type="InterPro" id="IPR002694">
    <property type="entry name" value="Znf_CHC2"/>
</dbReference>
<evidence type="ECO:0000256" key="14">
    <source>
        <dbReference type="PIRSR" id="PIRSR002811-1"/>
    </source>
</evidence>
<dbReference type="RefSeq" id="WP_096380837.1">
    <property type="nucleotide sequence ID" value="NZ_AP017457.1"/>
</dbReference>
<evidence type="ECO:0000256" key="13">
    <source>
        <dbReference type="PIRNR" id="PIRNR002811"/>
    </source>
</evidence>
<feature type="zinc finger region" description="CHC2-type" evidence="12 14">
    <location>
        <begin position="41"/>
        <end position="65"/>
    </location>
</feature>
<dbReference type="GO" id="GO:0003677">
    <property type="term" value="F:DNA binding"/>
    <property type="evidence" value="ECO:0007669"/>
    <property type="project" value="UniProtKB-KW"/>
</dbReference>
<dbReference type="Gene3D" id="3.40.1360.10">
    <property type="match status" value="1"/>
</dbReference>
<dbReference type="GO" id="GO:0008270">
    <property type="term" value="F:zinc ion binding"/>
    <property type="evidence" value="ECO:0007669"/>
    <property type="project" value="UniProtKB-UniRule"/>
</dbReference>
<evidence type="ECO:0000256" key="2">
    <source>
        <dbReference type="ARBA" id="ARBA00022515"/>
    </source>
</evidence>
<proteinExistence type="inferred from homology"/>
<dbReference type="AlphaFoldDB" id="A0A173LVU9"/>
<evidence type="ECO:0000256" key="10">
    <source>
        <dbReference type="ARBA" id="ARBA00023125"/>
    </source>
</evidence>
<dbReference type="Pfam" id="PF10410">
    <property type="entry name" value="DnaB_bind"/>
    <property type="match status" value="1"/>
</dbReference>
<keyword evidence="1 12" id="KW-0240">DNA-directed RNA polymerase</keyword>
<evidence type="ECO:0000256" key="7">
    <source>
        <dbReference type="ARBA" id="ARBA00022771"/>
    </source>
</evidence>
<keyword evidence="5 12" id="KW-0235">DNA replication</keyword>
<evidence type="ECO:0000256" key="6">
    <source>
        <dbReference type="ARBA" id="ARBA00022723"/>
    </source>
</evidence>
<evidence type="ECO:0000256" key="8">
    <source>
        <dbReference type="ARBA" id="ARBA00022833"/>
    </source>
</evidence>
<dbReference type="GO" id="GO:0000428">
    <property type="term" value="C:DNA-directed RNA polymerase complex"/>
    <property type="evidence" value="ECO:0007669"/>
    <property type="project" value="UniProtKB-KW"/>
</dbReference>
<evidence type="ECO:0000313" key="18">
    <source>
        <dbReference type="Proteomes" id="UP000243847"/>
    </source>
</evidence>
<dbReference type="Gene3D" id="1.20.50.20">
    <property type="entry name" value="DnaG, RNA polymerase domain, helical bundle"/>
    <property type="match status" value="1"/>
</dbReference>
<evidence type="ECO:0000313" key="17">
    <source>
        <dbReference type="EMBL" id="BAU98977.1"/>
    </source>
</evidence>
<keyword evidence="3 12" id="KW-0808">Transferase</keyword>
<reference evidence="17 18" key="1">
    <citation type="journal article" date="2016" name="Genome Announc.">
        <title>Complete Genome Sequence of Aurantimicrobium minutum Type Strain KNCT, a Planktonic Ultramicrobacterium Isolated from River Water.</title>
        <authorList>
            <person name="Nakai R."/>
            <person name="Fujisawa T."/>
            <person name="Nakamura Y."/>
            <person name="Nishide H."/>
            <person name="Uchiyama I."/>
            <person name="Baba T."/>
            <person name="Toyoda A."/>
            <person name="Fujiyama A."/>
            <person name="Naganuma T."/>
            <person name="Niki H."/>
        </authorList>
    </citation>
    <scope>NUCLEOTIDE SEQUENCE [LARGE SCALE GENOMIC DNA]</scope>
    <source>
        <strain evidence="17 18">KNC</strain>
    </source>
</reference>
<organism evidence="17 18">
    <name type="scientific">Aurantimicrobium minutum</name>
    <dbReference type="NCBI Taxonomy" id="708131"/>
    <lineage>
        <taxon>Bacteria</taxon>
        <taxon>Bacillati</taxon>
        <taxon>Actinomycetota</taxon>
        <taxon>Actinomycetes</taxon>
        <taxon>Micrococcales</taxon>
        <taxon>Microbacteriaceae</taxon>
        <taxon>Aurantimicrobium</taxon>
    </lineage>
</organism>
<dbReference type="Proteomes" id="UP000243847">
    <property type="component" value="Chromosome sequence1"/>
</dbReference>
<dbReference type="FunFam" id="3.90.980.10:FF:000001">
    <property type="entry name" value="DNA primase"/>
    <property type="match status" value="1"/>
</dbReference>
<dbReference type="GO" id="GO:0003899">
    <property type="term" value="F:DNA-directed RNA polymerase activity"/>
    <property type="evidence" value="ECO:0007669"/>
    <property type="project" value="UniProtKB-UniRule"/>
</dbReference>
<evidence type="ECO:0000256" key="1">
    <source>
        <dbReference type="ARBA" id="ARBA00022478"/>
    </source>
</evidence>
<feature type="domain" description="Toprim" evidence="16">
    <location>
        <begin position="260"/>
        <end position="345"/>
    </location>
</feature>
<dbReference type="EMBL" id="AP017457">
    <property type="protein sequence ID" value="BAU98977.1"/>
    <property type="molecule type" value="Genomic_DNA"/>
</dbReference>
<dbReference type="PIRSF" id="PIRSF002811">
    <property type="entry name" value="DnaG"/>
    <property type="match status" value="1"/>
</dbReference>
<dbReference type="InterPro" id="IPR036977">
    <property type="entry name" value="DNA_primase_Znf_CHC2"/>
</dbReference>
<evidence type="ECO:0000256" key="11">
    <source>
        <dbReference type="ARBA" id="ARBA00023163"/>
    </source>
</evidence>
<dbReference type="InterPro" id="IPR034151">
    <property type="entry name" value="TOPRIM_DnaG_bac"/>
</dbReference>